<gene>
    <name evidence="2" type="ORF">QBC42DRAFT_346387</name>
</gene>
<dbReference type="AlphaFoldDB" id="A0AAV9HQJ3"/>
<dbReference type="PANTHER" id="PTHR33112:SF1">
    <property type="entry name" value="HETEROKARYON INCOMPATIBILITY DOMAIN-CONTAINING PROTEIN"/>
    <property type="match status" value="1"/>
</dbReference>
<feature type="domain" description="Heterokaryon incompatibility" evidence="1">
    <location>
        <begin position="240"/>
        <end position="368"/>
    </location>
</feature>
<dbReference type="EMBL" id="MU864973">
    <property type="protein sequence ID" value="KAK4462344.1"/>
    <property type="molecule type" value="Genomic_DNA"/>
</dbReference>
<comment type="caution">
    <text evidence="2">The sequence shown here is derived from an EMBL/GenBank/DDBJ whole genome shotgun (WGS) entry which is preliminary data.</text>
</comment>
<organism evidence="2 3">
    <name type="scientific">Cladorrhinum samala</name>
    <dbReference type="NCBI Taxonomy" id="585594"/>
    <lineage>
        <taxon>Eukaryota</taxon>
        <taxon>Fungi</taxon>
        <taxon>Dikarya</taxon>
        <taxon>Ascomycota</taxon>
        <taxon>Pezizomycotina</taxon>
        <taxon>Sordariomycetes</taxon>
        <taxon>Sordariomycetidae</taxon>
        <taxon>Sordariales</taxon>
        <taxon>Podosporaceae</taxon>
        <taxon>Cladorrhinum</taxon>
    </lineage>
</organism>
<dbReference type="PANTHER" id="PTHR33112">
    <property type="entry name" value="DOMAIN PROTEIN, PUTATIVE-RELATED"/>
    <property type="match status" value="1"/>
</dbReference>
<reference evidence="2" key="2">
    <citation type="submission" date="2023-06" db="EMBL/GenBank/DDBJ databases">
        <authorList>
            <consortium name="Lawrence Berkeley National Laboratory"/>
            <person name="Mondo S.J."/>
            <person name="Hensen N."/>
            <person name="Bonometti L."/>
            <person name="Westerberg I."/>
            <person name="Brannstrom I.O."/>
            <person name="Guillou S."/>
            <person name="Cros-Aarteil S."/>
            <person name="Calhoun S."/>
            <person name="Haridas S."/>
            <person name="Kuo A."/>
            <person name="Pangilinan J."/>
            <person name="Riley R."/>
            <person name="Labutti K."/>
            <person name="Andreopoulos B."/>
            <person name="Lipzen A."/>
            <person name="Chen C."/>
            <person name="Yanf M."/>
            <person name="Daum C."/>
            <person name="Ng V."/>
            <person name="Clum A."/>
            <person name="Steindorff A."/>
            <person name="Ohm R."/>
            <person name="Martin F."/>
            <person name="Silar P."/>
            <person name="Natvig D."/>
            <person name="Lalanne C."/>
            <person name="Gautier V."/>
            <person name="Ament-Velasquez S.L."/>
            <person name="Kruys A."/>
            <person name="Hutchinson M.I."/>
            <person name="Powell A.J."/>
            <person name="Barry K."/>
            <person name="Miller A.N."/>
            <person name="Grigoriev I.V."/>
            <person name="Debuchy R."/>
            <person name="Gladieux P."/>
            <person name="Thoren M.H."/>
            <person name="Johannesson H."/>
        </authorList>
    </citation>
    <scope>NUCLEOTIDE SEQUENCE</scope>
    <source>
        <strain evidence="2">PSN324</strain>
    </source>
</reference>
<name>A0AAV9HQJ3_9PEZI</name>
<evidence type="ECO:0000313" key="2">
    <source>
        <dbReference type="EMBL" id="KAK4462344.1"/>
    </source>
</evidence>
<protein>
    <submittedName>
        <fullName evidence="2">Heterokaryon incompatibility protein-domain-containing protein</fullName>
    </submittedName>
</protein>
<reference evidence="2" key="1">
    <citation type="journal article" date="2023" name="Mol. Phylogenet. Evol.">
        <title>Genome-scale phylogeny and comparative genomics of the fungal order Sordariales.</title>
        <authorList>
            <person name="Hensen N."/>
            <person name="Bonometti L."/>
            <person name="Westerberg I."/>
            <person name="Brannstrom I.O."/>
            <person name="Guillou S."/>
            <person name="Cros-Aarteil S."/>
            <person name="Calhoun S."/>
            <person name="Haridas S."/>
            <person name="Kuo A."/>
            <person name="Mondo S."/>
            <person name="Pangilinan J."/>
            <person name="Riley R."/>
            <person name="LaButti K."/>
            <person name="Andreopoulos B."/>
            <person name="Lipzen A."/>
            <person name="Chen C."/>
            <person name="Yan M."/>
            <person name="Daum C."/>
            <person name="Ng V."/>
            <person name="Clum A."/>
            <person name="Steindorff A."/>
            <person name="Ohm R.A."/>
            <person name="Martin F."/>
            <person name="Silar P."/>
            <person name="Natvig D.O."/>
            <person name="Lalanne C."/>
            <person name="Gautier V."/>
            <person name="Ament-Velasquez S.L."/>
            <person name="Kruys A."/>
            <person name="Hutchinson M.I."/>
            <person name="Powell A.J."/>
            <person name="Barry K."/>
            <person name="Miller A.N."/>
            <person name="Grigoriev I.V."/>
            <person name="Debuchy R."/>
            <person name="Gladieux P."/>
            <person name="Hiltunen Thoren M."/>
            <person name="Johannesson H."/>
        </authorList>
    </citation>
    <scope>NUCLEOTIDE SEQUENCE</scope>
    <source>
        <strain evidence="2">PSN324</strain>
    </source>
</reference>
<evidence type="ECO:0000313" key="3">
    <source>
        <dbReference type="Proteomes" id="UP001321749"/>
    </source>
</evidence>
<keyword evidence="3" id="KW-1185">Reference proteome</keyword>
<sequence>MQSCETPLPKAPLMFTISQHAPRFLDIWQALFGRGALREEPCERCKGLLSEARRIDTRSSSGAENSSDVMVGKLEAGETRDSLSRSSCPMCVLLGGIPGLERIRKVFISGIIKPENLGYLLSRDQTPIKNTTDGQDESNPILELQLLGTLSSHYETLRFSRDPLAIITCVGQNQVSIPEDLILCPEFVSYSQIKEWLGICRADPGHQSSCSLASLALPVDFRLIDVWDGRVVRAPEGAEYIALSYVWGGNKPKSRLPQVVVDSMQVARELGYRYLWVDQYCINQRDAENKHLQISSMHLVYGRADLTLIAAAGADSTYGLPGVHKPRHGHYQPRSARHGNIMVCQLPPQLSRTIAQSPWNSRGWTYQEALLTRRRLVFTDHFVIFQCNRDTFGEGFHWSLDNQPFDLTFSSRIANSQGPCRPRLQLSYLLSQIQEYSKKQLTYESDRLDAFLGILGDQEAFTPPIHHIWGVPVVTVSMQWIPVGLAWYRDVPASREATLPSWSWTSSCAGSGGAIKYPVCIPFRDRDIYFPFRAWLATDGSRDPTHLISLDTLASSNRQPRFSTTDPKCLKLEGNMGLVSLNYTNARVGKCGVVLETGVQGQGQGQELEVRFYADEPKYALATQTPRKQVFAFEVTRATSQGVWDGDVFMVVVLGPNGFYQRIGAFTIDCEITLRSFREPDLIAKLSAWRNGLKKREIWVI</sequence>
<proteinExistence type="predicted"/>
<dbReference type="InterPro" id="IPR010730">
    <property type="entry name" value="HET"/>
</dbReference>
<dbReference type="Pfam" id="PF06985">
    <property type="entry name" value="HET"/>
    <property type="match status" value="1"/>
</dbReference>
<evidence type="ECO:0000259" key="1">
    <source>
        <dbReference type="Pfam" id="PF06985"/>
    </source>
</evidence>
<accession>A0AAV9HQJ3</accession>
<dbReference type="Proteomes" id="UP001321749">
    <property type="component" value="Unassembled WGS sequence"/>
</dbReference>